<dbReference type="Proteomes" id="UP000184066">
    <property type="component" value="Unassembled WGS sequence"/>
</dbReference>
<dbReference type="InterPro" id="IPR010865">
    <property type="entry name" value="DUF1499"/>
</dbReference>
<dbReference type="STRING" id="1189325.SAMN04488119_10256"/>
<gene>
    <name evidence="1" type="ORF">SAMN05216200_101462</name>
</gene>
<evidence type="ECO:0000313" key="1">
    <source>
        <dbReference type="EMBL" id="SHN52535.1"/>
    </source>
</evidence>
<name>A0A1M7S2E5_9RHOB</name>
<protein>
    <recommendedName>
        <fullName evidence="3">DUF1499 domain-containing protein</fullName>
    </recommendedName>
</protein>
<proteinExistence type="predicted"/>
<dbReference type="Pfam" id="PF07386">
    <property type="entry name" value="DUF1499"/>
    <property type="match status" value="1"/>
</dbReference>
<reference evidence="1 2" key="1">
    <citation type="submission" date="2016-12" db="EMBL/GenBank/DDBJ databases">
        <authorList>
            <person name="Song W.-J."/>
            <person name="Kurnit D.M."/>
        </authorList>
    </citation>
    <scope>NUCLEOTIDE SEQUENCE [LARGE SCALE GENOMIC DNA]</scope>
    <source>
        <strain evidence="1 2">CGMCC 1.10808</strain>
    </source>
</reference>
<evidence type="ECO:0008006" key="3">
    <source>
        <dbReference type="Google" id="ProtNLM"/>
    </source>
</evidence>
<dbReference type="EMBL" id="FRDL01000001">
    <property type="protein sequence ID" value="SHN52535.1"/>
    <property type="molecule type" value="Genomic_DNA"/>
</dbReference>
<dbReference type="RefSeq" id="WP_245728440.1">
    <property type="nucleotide sequence ID" value="NZ_FOHL01000002.1"/>
</dbReference>
<accession>A0A1M7S2E5</accession>
<evidence type="ECO:0000313" key="2">
    <source>
        <dbReference type="Proteomes" id="UP000184066"/>
    </source>
</evidence>
<organism evidence="1 2">
    <name type="scientific">Oceanicella actignis</name>
    <dbReference type="NCBI Taxonomy" id="1189325"/>
    <lineage>
        <taxon>Bacteria</taxon>
        <taxon>Pseudomonadati</taxon>
        <taxon>Pseudomonadota</taxon>
        <taxon>Alphaproteobacteria</taxon>
        <taxon>Rhodobacterales</taxon>
        <taxon>Paracoccaceae</taxon>
        <taxon>Oceanicella</taxon>
    </lineage>
</organism>
<dbReference type="AlphaFoldDB" id="A0A1M7S2E5"/>
<keyword evidence="2" id="KW-1185">Reference proteome</keyword>
<sequence length="160" mass="16734">MRRRARLALAALAGLALAAALWMRLVPDDPARWHVDPLSVQRTGAPNDFLLAPPGAAAPADGPAPVLAADPAALMAAFDAVALAQPRTRRIAGGPEALHATYVQRSALMGFPDYVSARALPVPGGAALAVYSRSRYGRSDLGVNAARVADWLAALRARLR</sequence>